<evidence type="ECO:0000256" key="2">
    <source>
        <dbReference type="ARBA" id="ARBA00023315"/>
    </source>
</evidence>
<gene>
    <name evidence="4" type="ORF">KTT_14370</name>
</gene>
<feature type="domain" description="N-acetyltransferase" evidence="3">
    <location>
        <begin position="3"/>
        <end position="159"/>
    </location>
</feature>
<organism evidence="4 5">
    <name type="scientific">Tengunoibacter tsumagoiensis</name>
    <dbReference type="NCBI Taxonomy" id="2014871"/>
    <lineage>
        <taxon>Bacteria</taxon>
        <taxon>Bacillati</taxon>
        <taxon>Chloroflexota</taxon>
        <taxon>Ktedonobacteria</taxon>
        <taxon>Ktedonobacterales</taxon>
        <taxon>Dictyobacteraceae</taxon>
        <taxon>Tengunoibacter</taxon>
    </lineage>
</organism>
<accession>A0A401ZXJ4</accession>
<dbReference type="RefSeq" id="WP_126579270.1">
    <property type="nucleotide sequence ID" value="NZ_BIFR01000001.1"/>
</dbReference>
<dbReference type="PROSITE" id="PS51186">
    <property type="entry name" value="GNAT"/>
    <property type="match status" value="1"/>
</dbReference>
<dbReference type="AlphaFoldDB" id="A0A401ZXJ4"/>
<evidence type="ECO:0000313" key="5">
    <source>
        <dbReference type="Proteomes" id="UP000287352"/>
    </source>
</evidence>
<dbReference type="InterPro" id="IPR000182">
    <property type="entry name" value="GNAT_dom"/>
</dbReference>
<sequence length="159" mass="18152">MEIIIRQANVEDGAGIAAILHVLGWFAAINEQSIELTEQQIVSRIEQAQQERTHTILVAERRDWGLEHQIVGYVSAHWFPHLALGNDGYLSELFLLPGTTGQGIGSRLLDEITTVARQRHCNRLLLMNRRIRESYQRGFYLKRGWKELPDGAFFSLSLV</sequence>
<dbReference type="CDD" id="cd04301">
    <property type="entry name" value="NAT_SF"/>
    <property type="match status" value="1"/>
</dbReference>
<dbReference type="OrthoDB" id="9789081at2"/>
<dbReference type="EMBL" id="BIFR01000001">
    <property type="protein sequence ID" value="GCE11578.1"/>
    <property type="molecule type" value="Genomic_DNA"/>
</dbReference>
<proteinExistence type="predicted"/>
<keyword evidence="1" id="KW-0808">Transferase</keyword>
<reference evidence="5" key="1">
    <citation type="submission" date="2018-12" db="EMBL/GenBank/DDBJ databases">
        <title>Tengunoibacter tsumagoiensis gen. nov., sp. nov., Dictyobacter kobayashii sp. nov., D. alpinus sp. nov., and D. joshuensis sp. nov. and description of Dictyobacteraceae fam. nov. within the order Ktedonobacterales isolated from Tengu-no-mugimeshi.</title>
        <authorList>
            <person name="Wang C.M."/>
            <person name="Zheng Y."/>
            <person name="Sakai Y."/>
            <person name="Toyoda A."/>
            <person name="Minakuchi Y."/>
            <person name="Abe K."/>
            <person name="Yokota A."/>
            <person name="Yabe S."/>
        </authorList>
    </citation>
    <scope>NUCLEOTIDE SEQUENCE [LARGE SCALE GENOMIC DNA]</scope>
    <source>
        <strain evidence="5">Uno3</strain>
    </source>
</reference>
<dbReference type="InterPro" id="IPR050832">
    <property type="entry name" value="Bact_Acetyltransf"/>
</dbReference>
<comment type="caution">
    <text evidence="4">The sequence shown here is derived from an EMBL/GenBank/DDBJ whole genome shotgun (WGS) entry which is preliminary data.</text>
</comment>
<evidence type="ECO:0000256" key="1">
    <source>
        <dbReference type="ARBA" id="ARBA00022679"/>
    </source>
</evidence>
<dbReference type="SUPFAM" id="SSF55729">
    <property type="entry name" value="Acyl-CoA N-acyltransferases (Nat)"/>
    <property type="match status" value="1"/>
</dbReference>
<keyword evidence="5" id="KW-1185">Reference proteome</keyword>
<dbReference type="GO" id="GO:0016747">
    <property type="term" value="F:acyltransferase activity, transferring groups other than amino-acyl groups"/>
    <property type="evidence" value="ECO:0007669"/>
    <property type="project" value="InterPro"/>
</dbReference>
<protein>
    <recommendedName>
        <fullName evidence="3">N-acetyltransferase domain-containing protein</fullName>
    </recommendedName>
</protein>
<dbReference type="InterPro" id="IPR016181">
    <property type="entry name" value="Acyl_CoA_acyltransferase"/>
</dbReference>
<keyword evidence="2" id="KW-0012">Acyltransferase</keyword>
<dbReference type="Pfam" id="PF00583">
    <property type="entry name" value="Acetyltransf_1"/>
    <property type="match status" value="1"/>
</dbReference>
<dbReference type="PANTHER" id="PTHR43877">
    <property type="entry name" value="AMINOALKYLPHOSPHONATE N-ACETYLTRANSFERASE-RELATED-RELATED"/>
    <property type="match status" value="1"/>
</dbReference>
<name>A0A401ZXJ4_9CHLR</name>
<dbReference type="Proteomes" id="UP000287352">
    <property type="component" value="Unassembled WGS sequence"/>
</dbReference>
<dbReference type="Gene3D" id="3.40.630.30">
    <property type="match status" value="1"/>
</dbReference>
<evidence type="ECO:0000313" key="4">
    <source>
        <dbReference type="EMBL" id="GCE11578.1"/>
    </source>
</evidence>
<evidence type="ECO:0000259" key="3">
    <source>
        <dbReference type="PROSITE" id="PS51186"/>
    </source>
</evidence>